<sequence>MRMKHIEAKRLELEKAPVIGGKDSGVPRALSAEYIGMLEFEVERLIDMIMEQSKRHSHDMDFMHTFVQAELDFQRQMVSWL</sequence>
<protein>
    <submittedName>
        <fullName evidence="1">Uncharacterized protein</fullName>
    </submittedName>
</protein>
<comment type="caution">
    <text evidence="1">The sequence shown here is derived from an EMBL/GenBank/DDBJ whole genome shotgun (WGS) entry which is preliminary data.</text>
</comment>
<evidence type="ECO:0000313" key="1">
    <source>
        <dbReference type="EMBL" id="KKK90774.1"/>
    </source>
</evidence>
<accession>A0A0F9BJL2</accession>
<gene>
    <name evidence="1" type="ORF">LCGC14_2719610</name>
</gene>
<dbReference type="EMBL" id="LAZR01048945">
    <property type="protein sequence ID" value="KKK90774.1"/>
    <property type="molecule type" value="Genomic_DNA"/>
</dbReference>
<proteinExistence type="predicted"/>
<reference evidence="1" key="1">
    <citation type="journal article" date="2015" name="Nature">
        <title>Complex archaea that bridge the gap between prokaryotes and eukaryotes.</title>
        <authorList>
            <person name="Spang A."/>
            <person name="Saw J.H."/>
            <person name="Jorgensen S.L."/>
            <person name="Zaremba-Niedzwiedzka K."/>
            <person name="Martijn J."/>
            <person name="Lind A.E."/>
            <person name="van Eijk R."/>
            <person name="Schleper C."/>
            <person name="Guy L."/>
            <person name="Ettema T.J."/>
        </authorList>
    </citation>
    <scope>NUCLEOTIDE SEQUENCE</scope>
</reference>
<organism evidence="1">
    <name type="scientific">marine sediment metagenome</name>
    <dbReference type="NCBI Taxonomy" id="412755"/>
    <lineage>
        <taxon>unclassified sequences</taxon>
        <taxon>metagenomes</taxon>
        <taxon>ecological metagenomes</taxon>
    </lineage>
</organism>
<name>A0A0F9BJL2_9ZZZZ</name>
<dbReference type="AlphaFoldDB" id="A0A0F9BJL2"/>